<sequence>MWPSSGRNSASDRGRKCPHENKESHPRQVENPRRAGEKSAHMRLKNVAPSGRNSSSGRGRKGPTLDLTVYSMVAYVPNYVLLHLPHYEEDVSTHLLPS</sequence>
<reference evidence="2 3" key="1">
    <citation type="journal article" date="2021" name="Elife">
        <title>Chloroplast acquisition without the gene transfer in kleptoplastic sea slugs, Plakobranchus ocellatus.</title>
        <authorList>
            <person name="Maeda T."/>
            <person name="Takahashi S."/>
            <person name="Yoshida T."/>
            <person name="Shimamura S."/>
            <person name="Takaki Y."/>
            <person name="Nagai Y."/>
            <person name="Toyoda A."/>
            <person name="Suzuki Y."/>
            <person name="Arimoto A."/>
            <person name="Ishii H."/>
            <person name="Satoh N."/>
            <person name="Nishiyama T."/>
            <person name="Hasebe M."/>
            <person name="Maruyama T."/>
            <person name="Minagawa J."/>
            <person name="Obokata J."/>
            <person name="Shigenobu S."/>
        </authorList>
    </citation>
    <scope>NUCLEOTIDE SEQUENCE [LARGE SCALE GENOMIC DNA]</scope>
</reference>
<comment type="caution">
    <text evidence="2">The sequence shown here is derived from an EMBL/GenBank/DDBJ whole genome shotgun (WGS) entry which is preliminary data.</text>
</comment>
<feature type="region of interest" description="Disordered" evidence="1">
    <location>
        <begin position="1"/>
        <end position="64"/>
    </location>
</feature>
<dbReference type="Proteomes" id="UP000735302">
    <property type="component" value="Unassembled WGS sequence"/>
</dbReference>
<organism evidence="2 3">
    <name type="scientific">Plakobranchus ocellatus</name>
    <dbReference type="NCBI Taxonomy" id="259542"/>
    <lineage>
        <taxon>Eukaryota</taxon>
        <taxon>Metazoa</taxon>
        <taxon>Spiralia</taxon>
        <taxon>Lophotrochozoa</taxon>
        <taxon>Mollusca</taxon>
        <taxon>Gastropoda</taxon>
        <taxon>Heterobranchia</taxon>
        <taxon>Euthyneura</taxon>
        <taxon>Panpulmonata</taxon>
        <taxon>Sacoglossa</taxon>
        <taxon>Placobranchoidea</taxon>
        <taxon>Plakobranchidae</taxon>
        <taxon>Plakobranchus</taxon>
    </lineage>
</organism>
<evidence type="ECO:0000256" key="1">
    <source>
        <dbReference type="SAM" id="MobiDB-lite"/>
    </source>
</evidence>
<keyword evidence="3" id="KW-1185">Reference proteome</keyword>
<proteinExistence type="predicted"/>
<accession>A0AAV4BQS3</accession>
<dbReference type="EMBL" id="BLXT01005252">
    <property type="protein sequence ID" value="GFO21317.1"/>
    <property type="molecule type" value="Genomic_DNA"/>
</dbReference>
<dbReference type="AlphaFoldDB" id="A0AAV4BQS3"/>
<protein>
    <submittedName>
        <fullName evidence="2">Uncharacterized protein</fullName>
    </submittedName>
</protein>
<gene>
    <name evidence="2" type="ORF">PoB_004782200</name>
</gene>
<evidence type="ECO:0000313" key="2">
    <source>
        <dbReference type="EMBL" id="GFO21317.1"/>
    </source>
</evidence>
<feature type="compositionally biased region" description="Basic and acidic residues" evidence="1">
    <location>
        <begin position="10"/>
        <end position="40"/>
    </location>
</feature>
<evidence type="ECO:0000313" key="3">
    <source>
        <dbReference type="Proteomes" id="UP000735302"/>
    </source>
</evidence>
<name>A0AAV4BQS3_9GAST</name>